<name>A0A6A6BG69_9PEZI</name>
<organism evidence="4 5">
    <name type="scientific">Aplosporella prunicola CBS 121167</name>
    <dbReference type="NCBI Taxonomy" id="1176127"/>
    <lineage>
        <taxon>Eukaryota</taxon>
        <taxon>Fungi</taxon>
        <taxon>Dikarya</taxon>
        <taxon>Ascomycota</taxon>
        <taxon>Pezizomycotina</taxon>
        <taxon>Dothideomycetes</taxon>
        <taxon>Dothideomycetes incertae sedis</taxon>
        <taxon>Botryosphaeriales</taxon>
        <taxon>Aplosporellaceae</taxon>
        <taxon>Aplosporella</taxon>
    </lineage>
</organism>
<protein>
    <recommendedName>
        <fullName evidence="6">HOOK N-terminal domain-containing protein</fullName>
    </recommendedName>
</protein>
<feature type="region of interest" description="Disordered" evidence="2">
    <location>
        <begin position="791"/>
        <end position="852"/>
    </location>
</feature>
<dbReference type="RefSeq" id="XP_033398788.1">
    <property type="nucleotide sequence ID" value="XM_033545131.1"/>
</dbReference>
<dbReference type="AlphaFoldDB" id="A0A6A6BG69"/>
<reference evidence="4" key="1">
    <citation type="journal article" date="2020" name="Stud. Mycol.">
        <title>101 Dothideomycetes genomes: a test case for predicting lifestyles and emergence of pathogens.</title>
        <authorList>
            <person name="Haridas S."/>
            <person name="Albert R."/>
            <person name="Binder M."/>
            <person name="Bloem J."/>
            <person name="Labutti K."/>
            <person name="Salamov A."/>
            <person name="Andreopoulos B."/>
            <person name="Baker S."/>
            <person name="Barry K."/>
            <person name="Bills G."/>
            <person name="Bluhm B."/>
            <person name="Cannon C."/>
            <person name="Castanera R."/>
            <person name="Culley D."/>
            <person name="Daum C."/>
            <person name="Ezra D."/>
            <person name="Gonzalez J."/>
            <person name="Henrissat B."/>
            <person name="Kuo A."/>
            <person name="Liang C."/>
            <person name="Lipzen A."/>
            <person name="Lutzoni F."/>
            <person name="Magnuson J."/>
            <person name="Mondo S."/>
            <person name="Nolan M."/>
            <person name="Ohm R."/>
            <person name="Pangilinan J."/>
            <person name="Park H.-J."/>
            <person name="Ramirez L."/>
            <person name="Alfaro M."/>
            <person name="Sun H."/>
            <person name="Tritt A."/>
            <person name="Yoshinaga Y."/>
            <person name="Zwiers L.-H."/>
            <person name="Turgeon B."/>
            <person name="Goodwin S."/>
            <person name="Spatafora J."/>
            <person name="Crous P."/>
            <person name="Grigoriev I."/>
        </authorList>
    </citation>
    <scope>NUCLEOTIDE SEQUENCE</scope>
    <source>
        <strain evidence="4">CBS 121167</strain>
    </source>
</reference>
<evidence type="ECO:0000256" key="1">
    <source>
        <dbReference type="SAM" id="Coils"/>
    </source>
</evidence>
<feature type="coiled-coil region" evidence="1">
    <location>
        <begin position="565"/>
        <end position="592"/>
    </location>
</feature>
<proteinExistence type="predicted"/>
<feature type="chain" id="PRO_5025378785" description="HOOK N-terminal domain-containing protein" evidence="3">
    <location>
        <begin position="21"/>
        <end position="852"/>
    </location>
</feature>
<dbReference type="GeneID" id="54302627"/>
<evidence type="ECO:0000256" key="2">
    <source>
        <dbReference type="SAM" id="MobiDB-lite"/>
    </source>
</evidence>
<feature type="region of interest" description="Disordered" evidence="2">
    <location>
        <begin position="153"/>
        <end position="173"/>
    </location>
</feature>
<feature type="coiled-coil region" evidence="1">
    <location>
        <begin position="391"/>
        <end position="474"/>
    </location>
</feature>
<accession>A0A6A6BG69</accession>
<keyword evidence="1" id="KW-0175">Coiled coil</keyword>
<gene>
    <name evidence="4" type="ORF">K452DRAFT_331747</name>
</gene>
<evidence type="ECO:0000256" key="3">
    <source>
        <dbReference type="SAM" id="SignalP"/>
    </source>
</evidence>
<feature type="signal peptide" evidence="3">
    <location>
        <begin position="1"/>
        <end position="20"/>
    </location>
</feature>
<keyword evidence="5" id="KW-1185">Reference proteome</keyword>
<dbReference type="Proteomes" id="UP000799438">
    <property type="component" value="Unassembled WGS sequence"/>
</dbReference>
<sequence length="852" mass="95826">MARFVFRSMIFSIIATMTSSAMNMPSTAAGPISKYESIILTILNKKNNANDGKQADNNNNKTKMVLLPLGQLQSIAASFAQMMGNTDVSDHDAVRDLCPTMPSSILADISAALAMDRNEVTISLEDMRRLEALGISGLFSSCIIITDDTVSSDDDHNRASKHSPHNSVSSNASTLVDITNDMPDWMQSINLDTEAVATKSSGGLKVIAGFIEHNGRDVGVTNKWHEKKLNEVTEDFEDDIEVLKTEHHDEITILKKKLDTAHKLRENGKAKIVDLVSTNKHLSITEVAQTEEINNLTKKNDALQADNSKKDITIRTLQQDVRSLQAEVTRKNNMLQNYETENQELRKRLDDERTHIAVLLEQAQGVEAQETQGSGANNSNQESERLANYYRQKATEIRKQYENAAAEAQRTYRAMETEIRSVRRDAASMEHINQNTFRRQKEQEERADSLAAELEKFRAENQELVAQNTIYRDQVTAGLPSVHETFNRLKSFVDQLTDLTTEPKDAIPHANNGKSIKDISTEMKEFYDEARPMIEACKTSMEKNAKQALDTMGRRREILELNLTVKNQSKDLKAADERITELEMELEFEKADSDTEKADISRLNHYVELTRTLEEKVTDLEGQLFERWENAAPTAWRGRFQELRVARDQLRAQLQEIQSREGANAENLEINNGLAEQLELVNGKLTTMENHYRVAMSENNKLRDRLGMEVVPSGVDGITPTESKFMGLRMCLIEGMNPEEVPEVQEEELRGEYEDRRTSIDREPTTAENIALGVVDRMANMWKAILADEDSPAGVPLPEQGPDVNEPLDLSVSAPGPEREPPSPTLSDLPVISPPGSDGFPEEVFDYDRDTF</sequence>
<evidence type="ECO:0008006" key="6">
    <source>
        <dbReference type="Google" id="ProtNLM"/>
    </source>
</evidence>
<evidence type="ECO:0000313" key="5">
    <source>
        <dbReference type="Proteomes" id="UP000799438"/>
    </source>
</evidence>
<evidence type="ECO:0000313" key="4">
    <source>
        <dbReference type="EMBL" id="KAF2143076.1"/>
    </source>
</evidence>
<dbReference type="EMBL" id="ML995483">
    <property type="protein sequence ID" value="KAF2143076.1"/>
    <property type="molecule type" value="Genomic_DNA"/>
</dbReference>
<feature type="coiled-coil region" evidence="1">
    <location>
        <begin position="286"/>
        <end position="362"/>
    </location>
</feature>
<keyword evidence="3" id="KW-0732">Signal</keyword>